<dbReference type="PANTHER" id="PTHR47587:SF2">
    <property type="entry name" value="OS05G0103500 PROTEIN"/>
    <property type="match status" value="1"/>
</dbReference>
<dbReference type="OrthoDB" id="70030at2759"/>
<dbReference type="Proteomes" id="UP000332933">
    <property type="component" value="Unassembled WGS sequence"/>
</dbReference>
<proteinExistence type="predicted"/>
<feature type="region of interest" description="Disordered" evidence="1">
    <location>
        <begin position="75"/>
        <end position="107"/>
    </location>
</feature>
<dbReference type="EMBL" id="VJMH01005869">
    <property type="protein sequence ID" value="KAF0692570.1"/>
    <property type="molecule type" value="Genomic_DNA"/>
</dbReference>
<feature type="compositionally biased region" description="Polar residues" evidence="1">
    <location>
        <begin position="39"/>
        <end position="52"/>
    </location>
</feature>
<feature type="compositionally biased region" description="Polar residues" evidence="1">
    <location>
        <begin position="15"/>
        <end position="30"/>
    </location>
</feature>
<reference evidence="3 4" key="1">
    <citation type="submission" date="2019-03" db="EMBL/GenBank/DDBJ databases">
        <authorList>
            <person name="Gaulin E."/>
            <person name="Dumas B."/>
        </authorList>
    </citation>
    <scope>NUCLEOTIDE SEQUENCE [LARGE SCALE GENOMIC DNA]</scope>
    <source>
        <strain evidence="3">CBS 568.67</strain>
    </source>
</reference>
<evidence type="ECO:0000313" key="3">
    <source>
        <dbReference type="EMBL" id="VFT93158.1"/>
    </source>
</evidence>
<organism evidence="3 4">
    <name type="scientific">Aphanomyces stellatus</name>
    <dbReference type="NCBI Taxonomy" id="120398"/>
    <lineage>
        <taxon>Eukaryota</taxon>
        <taxon>Sar</taxon>
        <taxon>Stramenopiles</taxon>
        <taxon>Oomycota</taxon>
        <taxon>Saprolegniomycetes</taxon>
        <taxon>Saprolegniales</taxon>
        <taxon>Verrucalvaceae</taxon>
        <taxon>Aphanomyces</taxon>
    </lineage>
</organism>
<feature type="region of interest" description="Disordered" evidence="1">
    <location>
        <begin position="1"/>
        <end position="61"/>
    </location>
</feature>
<dbReference type="PROSITE" id="PS51808">
    <property type="entry name" value="CHCH"/>
    <property type="match status" value="1"/>
</dbReference>
<reference evidence="2" key="2">
    <citation type="submission" date="2019-06" db="EMBL/GenBank/DDBJ databases">
        <title>Genomics analysis of Aphanomyces spp. identifies a new class of oomycete effector associated with host adaptation.</title>
        <authorList>
            <person name="Gaulin E."/>
        </authorList>
    </citation>
    <scope>NUCLEOTIDE SEQUENCE</scope>
    <source>
        <strain evidence="2">CBS 578.67</strain>
    </source>
</reference>
<protein>
    <submittedName>
        <fullName evidence="3">Aste57867_16382 protein</fullName>
    </submittedName>
</protein>
<evidence type="ECO:0000256" key="1">
    <source>
        <dbReference type="SAM" id="MobiDB-lite"/>
    </source>
</evidence>
<dbReference type="EMBL" id="CAADRA010005890">
    <property type="protein sequence ID" value="VFT93158.1"/>
    <property type="molecule type" value="Genomic_DNA"/>
</dbReference>
<feature type="compositionally biased region" description="Basic and acidic residues" evidence="1">
    <location>
        <begin position="1"/>
        <end position="14"/>
    </location>
</feature>
<feature type="compositionally biased region" description="Basic and acidic residues" evidence="1">
    <location>
        <begin position="75"/>
        <end position="88"/>
    </location>
</feature>
<keyword evidence="4" id="KW-1185">Reference proteome</keyword>
<dbReference type="AlphaFoldDB" id="A0A485L651"/>
<evidence type="ECO:0000313" key="4">
    <source>
        <dbReference type="Proteomes" id="UP000332933"/>
    </source>
</evidence>
<sequence length="173" mass="19432">MGAHESRIKEDDQTKLMQEQENNRTPSVQVRVSADLVNSLKNGNADASNQQAPAHAGFSAEEVEKLRKEAYLKGVEDQKKRAEAEAKKNASKPPSAVDLKKQEREEQQRVKKVVEELTQKNYRAPVNAVQCSKEREACLQCYRESGSDVLKCKEVSDAFFQCSEAATNDFVKK</sequence>
<feature type="compositionally biased region" description="Basic and acidic residues" evidence="1">
    <location>
        <begin position="98"/>
        <end position="107"/>
    </location>
</feature>
<gene>
    <name evidence="3" type="primary">Aste57867_16382</name>
    <name evidence="2" type="ORF">As57867_016325</name>
    <name evidence="3" type="ORF">ASTE57867_16382</name>
</gene>
<dbReference type="PANTHER" id="PTHR47587">
    <property type="entry name" value="OS05G0103500 PROTEIN"/>
    <property type="match status" value="1"/>
</dbReference>
<evidence type="ECO:0000313" key="2">
    <source>
        <dbReference type="EMBL" id="KAF0692570.1"/>
    </source>
</evidence>
<accession>A0A485L651</accession>
<name>A0A485L651_9STRA</name>